<dbReference type="EMBL" id="JAAOIW010000012">
    <property type="protein sequence ID" value="NHN33437.1"/>
    <property type="molecule type" value="Genomic_DNA"/>
</dbReference>
<gene>
    <name evidence="6" type="ORF">G9U52_26850</name>
</gene>
<accession>A0ABX0JBC5</accession>
<dbReference type="PANTHER" id="PTHR43060:SF15">
    <property type="entry name" value="3-HYDROXYISOBUTYRATE DEHYDROGENASE-LIKE 1, MITOCHONDRIAL-RELATED"/>
    <property type="match status" value="1"/>
</dbReference>
<evidence type="ECO:0000259" key="5">
    <source>
        <dbReference type="Pfam" id="PF14833"/>
    </source>
</evidence>
<dbReference type="Pfam" id="PF03446">
    <property type="entry name" value="NAD_binding_2"/>
    <property type="match status" value="1"/>
</dbReference>
<dbReference type="SUPFAM" id="SSF48179">
    <property type="entry name" value="6-phosphogluconate dehydrogenase C-terminal domain-like"/>
    <property type="match status" value="1"/>
</dbReference>
<evidence type="ECO:0000256" key="2">
    <source>
        <dbReference type="ARBA" id="ARBA00023002"/>
    </source>
</evidence>
<dbReference type="InterPro" id="IPR006115">
    <property type="entry name" value="6PGDH_NADP-bd"/>
</dbReference>
<comment type="caution">
    <text evidence="6">The sequence shown here is derived from an EMBL/GenBank/DDBJ whole genome shotgun (WGS) entry which is preliminary data.</text>
</comment>
<feature type="domain" description="3-hydroxyisobutyrate dehydrogenase-like NAD-binding" evidence="5">
    <location>
        <begin position="166"/>
        <end position="286"/>
    </location>
</feature>
<keyword evidence="3" id="KW-0520">NAD</keyword>
<dbReference type="SUPFAM" id="SSF51735">
    <property type="entry name" value="NAD(P)-binding Rossmann-fold domains"/>
    <property type="match status" value="1"/>
</dbReference>
<dbReference type="InterPro" id="IPR002204">
    <property type="entry name" value="3-OH-isobutyrate_DH-rel_CS"/>
</dbReference>
<dbReference type="InterPro" id="IPR008927">
    <property type="entry name" value="6-PGluconate_DH-like_C_sf"/>
</dbReference>
<dbReference type="PANTHER" id="PTHR43060">
    <property type="entry name" value="3-HYDROXYISOBUTYRATE DEHYDROGENASE-LIKE 1, MITOCHONDRIAL-RELATED"/>
    <property type="match status" value="1"/>
</dbReference>
<dbReference type="InterPro" id="IPR013328">
    <property type="entry name" value="6PGD_dom2"/>
</dbReference>
<dbReference type="InterPro" id="IPR029154">
    <property type="entry name" value="HIBADH-like_NADP-bd"/>
</dbReference>
<evidence type="ECO:0000313" key="6">
    <source>
        <dbReference type="EMBL" id="NHN33437.1"/>
    </source>
</evidence>
<organism evidence="6 7">
    <name type="scientific">Paenibacillus agricola</name>
    <dbReference type="NCBI Taxonomy" id="2716264"/>
    <lineage>
        <taxon>Bacteria</taxon>
        <taxon>Bacillati</taxon>
        <taxon>Bacillota</taxon>
        <taxon>Bacilli</taxon>
        <taxon>Bacillales</taxon>
        <taxon>Paenibacillaceae</taxon>
        <taxon>Paenibacillus</taxon>
    </lineage>
</organism>
<evidence type="ECO:0000313" key="7">
    <source>
        <dbReference type="Proteomes" id="UP001165962"/>
    </source>
</evidence>
<name>A0ABX0JBC5_9BACL</name>
<dbReference type="Pfam" id="PF14833">
    <property type="entry name" value="NAD_binding_11"/>
    <property type="match status" value="1"/>
</dbReference>
<proteinExistence type="inferred from homology"/>
<reference evidence="6" key="1">
    <citation type="submission" date="2020-03" db="EMBL/GenBank/DDBJ databases">
        <title>Draft sequencing of Paenibacilllus sp. S3N08.</title>
        <authorList>
            <person name="Kim D.-U."/>
        </authorList>
    </citation>
    <scope>NUCLEOTIDE SEQUENCE</scope>
    <source>
        <strain evidence="6">S3N08</strain>
    </source>
</reference>
<feature type="domain" description="6-phosphogluconate dehydrogenase NADP-binding" evidence="4">
    <location>
        <begin position="2"/>
        <end position="163"/>
    </location>
</feature>
<dbReference type="InterPro" id="IPR015815">
    <property type="entry name" value="HIBADH-related"/>
</dbReference>
<evidence type="ECO:0000256" key="3">
    <source>
        <dbReference type="ARBA" id="ARBA00023027"/>
    </source>
</evidence>
<dbReference type="Proteomes" id="UP001165962">
    <property type="component" value="Unassembled WGS sequence"/>
</dbReference>
<keyword evidence="7" id="KW-1185">Reference proteome</keyword>
<dbReference type="InterPro" id="IPR036291">
    <property type="entry name" value="NAD(P)-bd_dom_sf"/>
</dbReference>
<dbReference type="RefSeq" id="WP_166153750.1">
    <property type="nucleotide sequence ID" value="NZ_JAAOIW010000012.1"/>
</dbReference>
<keyword evidence="2" id="KW-0560">Oxidoreductase</keyword>
<dbReference type="Gene3D" id="3.40.50.720">
    <property type="entry name" value="NAD(P)-binding Rossmann-like Domain"/>
    <property type="match status" value="1"/>
</dbReference>
<dbReference type="Gene3D" id="1.10.1040.10">
    <property type="entry name" value="N-(1-d-carboxylethyl)-l-norvaline Dehydrogenase, domain 2"/>
    <property type="match status" value="1"/>
</dbReference>
<comment type="similarity">
    <text evidence="1">Belongs to the HIBADH-related family.</text>
</comment>
<protein>
    <submittedName>
        <fullName evidence="6">NAD(P)-dependent oxidoreductase</fullName>
    </submittedName>
</protein>
<evidence type="ECO:0000259" key="4">
    <source>
        <dbReference type="Pfam" id="PF03446"/>
    </source>
</evidence>
<sequence length="295" mass="31245">MNISFVGLGTMGRHMAGHLIKAGHKVTVYNRDRKKTEGLDSSVLIVDSPGKAAQAADIVITMLSDDSAIKEVYLGENGIIPALQQQSGAGIVIDCSTISPETTLAIAKQLSDIGVQMLDAPVTGSEPQAKEAQLTFIVGGEKELFEKCLPLFEAMGKKAVHMGAQGTGSQTKLANNTLVAITLAGLSESIAMVRKSGIDPALFLEVVAGGGARSGMAEMKGPKMLEGDFSPQFMTRLMFKDLKLAQGLGQSLEIPLPALAAVKELFQIACNEGYGDEDMSAIIKCYEGWAKLDRK</sequence>
<dbReference type="PIRSF" id="PIRSF000103">
    <property type="entry name" value="HIBADH"/>
    <property type="match status" value="1"/>
</dbReference>
<dbReference type="PROSITE" id="PS00895">
    <property type="entry name" value="3_HYDROXYISOBUT_DH"/>
    <property type="match status" value="1"/>
</dbReference>
<evidence type="ECO:0000256" key="1">
    <source>
        <dbReference type="ARBA" id="ARBA00009080"/>
    </source>
</evidence>